<evidence type="ECO:0000256" key="1">
    <source>
        <dbReference type="SAM" id="Phobius"/>
    </source>
</evidence>
<dbReference type="AlphaFoldDB" id="A0A1H7NXB5"/>
<keyword evidence="1" id="KW-0472">Membrane</keyword>
<name>A0A1H7NXB5_9SPHN</name>
<reference evidence="3" key="1">
    <citation type="submission" date="2016-10" db="EMBL/GenBank/DDBJ databases">
        <authorList>
            <person name="Varghese N."/>
            <person name="Submissions S."/>
        </authorList>
    </citation>
    <scope>NUCLEOTIDE SEQUENCE [LARGE SCALE GENOMIC DNA]</scope>
    <source>
        <strain evidence="3">JS21-1</strain>
    </source>
</reference>
<keyword evidence="3" id="KW-1185">Reference proteome</keyword>
<dbReference type="OrthoDB" id="7585218at2"/>
<dbReference type="Proteomes" id="UP000199214">
    <property type="component" value="Unassembled WGS sequence"/>
</dbReference>
<organism evidence="2 3">
    <name type="scientific">Sphingomonas palmae</name>
    <dbReference type="NCBI Taxonomy" id="1855283"/>
    <lineage>
        <taxon>Bacteria</taxon>
        <taxon>Pseudomonadati</taxon>
        <taxon>Pseudomonadota</taxon>
        <taxon>Alphaproteobacteria</taxon>
        <taxon>Sphingomonadales</taxon>
        <taxon>Sphingomonadaceae</taxon>
        <taxon>Sphingomonas</taxon>
    </lineage>
</organism>
<feature type="transmembrane region" description="Helical" evidence="1">
    <location>
        <begin position="36"/>
        <end position="61"/>
    </location>
</feature>
<dbReference type="STRING" id="1855283.SAMN05216382_1693"/>
<protein>
    <submittedName>
        <fullName evidence="2">Uncharacterized protein</fullName>
    </submittedName>
</protein>
<evidence type="ECO:0000313" key="2">
    <source>
        <dbReference type="EMBL" id="SEL27537.1"/>
    </source>
</evidence>
<keyword evidence="1" id="KW-1133">Transmembrane helix</keyword>
<sequence length="66" mass="6808">MFGAVAFTYGLLLTFVMSGASRNAKLSRPNPAMLSAIGYVLVGITSAASLLLFGYAGWSYLSAAAV</sequence>
<dbReference type="RefSeq" id="WP_093005331.1">
    <property type="nucleotide sequence ID" value="NZ_FNZZ01000003.1"/>
</dbReference>
<accession>A0A1H7NXB5</accession>
<keyword evidence="1" id="KW-0812">Transmembrane</keyword>
<proteinExistence type="predicted"/>
<gene>
    <name evidence="2" type="ORF">SAMN05216382_1693</name>
</gene>
<dbReference type="EMBL" id="FNZZ01000003">
    <property type="protein sequence ID" value="SEL27537.1"/>
    <property type="molecule type" value="Genomic_DNA"/>
</dbReference>
<evidence type="ECO:0000313" key="3">
    <source>
        <dbReference type="Proteomes" id="UP000199214"/>
    </source>
</evidence>